<name>A0A090D3A8_9BACT</name>
<organism evidence="1">
    <name type="scientific">Candidatus Criblamydia sequanensis CRIB-18</name>
    <dbReference type="NCBI Taxonomy" id="1437425"/>
    <lineage>
        <taxon>Bacteria</taxon>
        <taxon>Pseudomonadati</taxon>
        <taxon>Chlamydiota</taxon>
        <taxon>Chlamydiia</taxon>
        <taxon>Parachlamydiales</taxon>
        <taxon>Candidatus Criblamydiaceae</taxon>
        <taxon>Candidatus Criblamydia</taxon>
    </lineage>
</organism>
<protein>
    <submittedName>
        <fullName evidence="1">Uncharacterized protein</fullName>
    </submittedName>
</protein>
<keyword evidence="1" id="KW-0614">Plasmid</keyword>
<geneLocation type="plasmid" evidence="1">
    <name>1</name>
</geneLocation>
<evidence type="ECO:0000313" key="1">
    <source>
        <dbReference type="EMBL" id="CDR35336.1"/>
    </source>
</evidence>
<dbReference type="AlphaFoldDB" id="A0A090D3A8"/>
<sequence length="119" mass="13675">MECTSCGENCPFVKAKLCSSEKDCPNYLESWWQENGQGQPKIIKDCAPKRLLLQQQTEVNRIFALQQAIEEMRNKFLIIESSLSQLITQSQQYIAQEVKLLEAPKTNNKPKLKQISSKK</sequence>
<dbReference type="EMBL" id="LK031773">
    <property type="protein sequence ID" value="CDR35336.1"/>
    <property type="molecule type" value="Genomic_DNA"/>
</dbReference>
<reference evidence="1" key="1">
    <citation type="submission" date="2013-12" db="EMBL/GenBank/DDBJ databases">
        <authorList>
            <person name="Li W."/>
            <person name="Chetelat R.T."/>
        </authorList>
    </citation>
    <scope>NUCLEOTIDE SEQUENCE</scope>
    <source>
        <strain evidence="1">CRIB-18</strain>
        <plasmid evidence="1">1</plasmid>
    </source>
</reference>
<gene>
    <name evidence="1" type="ORF">CSEC_p0065</name>
</gene>
<proteinExistence type="predicted"/>
<dbReference type="RefSeq" id="WP_176454855.1">
    <property type="nucleotide sequence ID" value="NZ_LK031773.1"/>
</dbReference>
<accession>A0A090D3A8</accession>
<reference evidence="1" key="2">
    <citation type="submission" date="2014-09" db="EMBL/GenBank/DDBJ databases">
        <title>Criblamydia sequanensis harbors a mega-plasmid encoding arsenite resistance.</title>
        <authorList>
            <person name="Bertelli C."/>
            <person name="Goesmann A."/>
            <person name="Greub G."/>
        </authorList>
    </citation>
    <scope>NUCLEOTIDE SEQUENCE [LARGE SCALE GENOMIC DNA]</scope>
    <source>
        <strain evidence="1">CRIB-18</strain>
        <plasmid evidence="1">1</plasmid>
    </source>
</reference>